<keyword evidence="2" id="KW-0274">FAD</keyword>
<protein>
    <submittedName>
        <fullName evidence="4">Uncharacterized protein</fullName>
    </submittedName>
</protein>
<comment type="caution">
    <text evidence="4">The sequence shown here is derived from an EMBL/GenBank/DDBJ whole genome shotgun (WGS) entry which is preliminary data.</text>
</comment>
<dbReference type="Gene3D" id="3.50.50.60">
    <property type="entry name" value="FAD/NAD(P)-binding domain"/>
    <property type="match status" value="1"/>
</dbReference>
<evidence type="ECO:0000256" key="2">
    <source>
        <dbReference type="ARBA" id="ARBA00022827"/>
    </source>
</evidence>
<keyword evidence="3" id="KW-0560">Oxidoreductase</keyword>
<proteinExistence type="predicted"/>
<dbReference type="Proteomes" id="UP000319663">
    <property type="component" value="Unassembled WGS sequence"/>
</dbReference>
<organism evidence="4 5">
    <name type="scientific">Monascus purpureus</name>
    <name type="common">Red mold</name>
    <name type="synonym">Monascus anka</name>
    <dbReference type="NCBI Taxonomy" id="5098"/>
    <lineage>
        <taxon>Eukaryota</taxon>
        <taxon>Fungi</taxon>
        <taxon>Dikarya</taxon>
        <taxon>Ascomycota</taxon>
        <taxon>Pezizomycotina</taxon>
        <taxon>Eurotiomycetes</taxon>
        <taxon>Eurotiomycetidae</taxon>
        <taxon>Eurotiales</taxon>
        <taxon>Aspergillaceae</taxon>
        <taxon>Monascus</taxon>
    </lineage>
</organism>
<dbReference type="SUPFAM" id="SSF51905">
    <property type="entry name" value="FAD/NAD(P)-binding domain"/>
    <property type="match status" value="1"/>
</dbReference>
<keyword evidence="1" id="KW-0285">Flavoprotein</keyword>
<dbReference type="GO" id="GO:0016491">
    <property type="term" value="F:oxidoreductase activity"/>
    <property type="evidence" value="ECO:0007669"/>
    <property type="project" value="UniProtKB-KW"/>
</dbReference>
<dbReference type="AlphaFoldDB" id="A0A507QRT6"/>
<evidence type="ECO:0000256" key="1">
    <source>
        <dbReference type="ARBA" id="ARBA00022630"/>
    </source>
</evidence>
<evidence type="ECO:0000256" key="3">
    <source>
        <dbReference type="ARBA" id="ARBA00023002"/>
    </source>
</evidence>
<gene>
    <name evidence="4" type="ORF">MPDQ_000605</name>
</gene>
<keyword evidence="5" id="KW-1185">Reference proteome</keyword>
<accession>A0A507QRT6</accession>
<evidence type="ECO:0000313" key="5">
    <source>
        <dbReference type="Proteomes" id="UP000319663"/>
    </source>
</evidence>
<dbReference type="PANTHER" id="PTHR23023">
    <property type="entry name" value="DIMETHYLANILINE MONOOXYGENASE"/>
    <property type="match status" value="1"/>
</dbReference>
<evidence type="ECO:0000313" key="4">
    <source>
        <dbReference type="EMBL" id="TQB70391.1"/>
    </source>
</evidence>
<dbReference type="EMBL" id="VIFY01000110">
    <property type="protein sequence ID" value="TQB70391.1"/>
    <property type="molecule type" value="Genomic_DNA"/>
</dbReference>
<reference evidence="4 5" key="1">
    <citation type="submission" date="2019-06" db="EMBL/GenBank/DDBJ databases">
        <title>Wine fermentation using esterase from Monascus purpureus.</title>
        <authorList>
            <person name="Geng C."/>
            <person name="Zhang Y."/>
        </authorList>
    </citation>
    <scope>NUCLEOTIDE SEQUENCE [LARGE SCALE GENOMIC DNA]</scope>
    <source>
        <strain evidence="4">HQ1</strain>
    </source>
</reference>
<sequence length="426" mass="48510">MVLERVNPSSGVQIHGLLYRFHPAVHYDSPYPSQREVRRQIYNLWKRYGLEHRTIFDTPVRSVRRNKEGKFVINQDEGKYGSFDGVIAAVGVSGDLNMPLIQGQEKFKGQISHSSQLNDKGCRNKKVVIIGGGASAVEALQVAVQAGAARVDVLSRTDKWIIPRNILVQTLVASNLWGEEGFVAWIPEWLLKKFFYRDLQDMVPSTGLYTASPLVNSELFYLIRQGSATWRRGDVLGVEQNAVRFNSRGKGAPKGGPGREELVAADVIVMATGWKRASLGFLPRNCFEDEFRPPNWYMQVFPPGYPDICAINSTYINAIGTAGYLHIGIYTRFLLAFIMDPMARPTEGRMKVWIDFMRYTKRSDIPAFEFLTYAELIYWCIVALFLDPFRWKWVLFVLTGKGGSFPEKIIEKESPFRESQEERETQ</sequence>
<dbReference type="InterPro" id="IPR050346">
    <property type="entry name" value="FMO-like"/>
</dbReference>
<dbReference type="InterPro" id="IPR036188">
    <property type="entry name" value="FAD/NAD-bd_sf"/>
</dbReference>
<dbReference type="Pfam" id="PF13738">
    <property type="entry name" value="Pyr_redox_3"/>
    <property type="match status" value="1"/>
</dbReference>
<dbReference type="STRING" id="5098.A0A507QRT6"/>
<name>A0A507QRT6_MONPU</name>